<organism evidence="1 2">
    <name type="scientific">Hypsibius exemplaris</name>
    <name type="common">Freshwater tardigrade</name>
    <dbReference type="NCBI Taxonomy" id="2072580"/>
    <lineage>
        <taxon>Eukaryota</taxon>
        <taxon>Metazoa</taxon>
        <taxon>Ecdysozoa</taxon>
        <taxon>Tardigrada</taxon>
        <taxon>Eutardigrada</taxon>
        <taxon>Parachela</taxon>
        <taxon>Hypsibioidea</taxon>
        <taxon>Hypsibiidae</taxon>
        <taxon>Hypsibius</taxon>
    </lineage>
</organism>
<accession>A0A1W0WUI8</accession>
<gene>
    <name evidence="1" type="ORF">BV898_07116</name>
</gene>
<reference evidence="2" key="1">
    <citation type="submission" date="2017-01" db="EMBL/GenBank/DDBJ databases">
        <title>Comparative genomics of anhydrobiosis in the tardigrade Hypsibius dujardini.</title>
        <authorList>
            <person name="Yoshida Y."/>
            <person name="Koutsovoulos G."/>
            <person name="Laetsch D."/>
            <person name="Stevens L."/>
            <person name="Kumar S."/>
            <person name="Horikawa D."/>
            <person name="Ishino K."/>
            <person name="Komine S."/>
            <person name="Tomita M."/>
            <person name="Blaxter M."/>
            <person name="Arakawa K."/>
        </authorList>
    </citation>
    <scope>NUCLEOTIDE SEQUENCE [LARGE SCALE GENOMIC DNA]</scope>
    <source>
        <strain evidence="2">Z151</strain>
    </source>
</reference>
<name>A0A1W0WUI8_HYPEX</name>
<evidence type="ECO:0000313" key="2">
    <source>
        <dbReference type="Proteomes" id="UP000192578"/>
    </source>
</evidence>
<sequence length="127" mass="15002">MARFLLRHDLHNHELYWEVEFGRMSFLESPLSRAMIPERVRKYGLEMTRCLLLSGESANWPGNIGYRALRPSYDSFADYAGLRTLLEHGLDVRSHSLVYGFDFPDVVDRNKDDRNYFNFGLPKRWTL</sequence>
<evidence type="ECO:0000313" key="1">
    <source>
        <dbReference type="EMBL" id="OQV18862.1"/>
    </source>
</evidence>
<keyword evidence="2" id="KW-1185">Reference proteome</keyword>
<proteinExistence type="predicted"/>
<protein>
    <submittedName>
        <fullName evidence="1">Uncharacterized protein</fullName>
    </submittedName>
</protein>
<dbReference type="EMBL" id="MTYJ01000045">
    <property type="protein sequence ID" value="OQV18862.1"/>
    <property type="molecule type" value="Genomic_DNA"/>
</dbReference>
<dbReference type="AlphaFoldDB" id="A0A1W0WUI8"/>
<dbReference type="Proteomes" id="UP000192578">
    <property type="component" value="Unassembled WGS sequence"/>
</dbReference>
<comment type="caution">
    <text evidence="1">The sequence shown here is derived from an EMBL/GenBank/DDBJ whole genome shotgun (WGS) entry which is preliminary data.</text>
</comment>